<dbReference type="AlphaFoldDB" id="A0A841L8X0"/>
<proteinExistence type="predicted"/>
<dbReference type="EMBL" id="JACIIV010000010">
    <property type="protein sequence ID" value="MBB6227413.1"/>
    <property type="molecule type" value="Genomic_DNA"/>
</dbReference>
<gene>
    <name evidence="2" type="ORF">FHS79_001579</name>
</gene>
<feature type="region of interest" description="Disordered" evidence="1">
    <location>
        <begin position="27"/>
        <end position="57"/>
    </location>
</feature>
<protein>
    <submittedName>
        <fullName evidence="2">Uncharacterized protein</fullName>
    </submittedName>
</protein>
<comment type="caution">
    <text evidence="2">The sequence shown here is derived from an EMBL/GenBank/DDBJ whole genome shotgun (WGS) entry which is preliminary data.</text>
</comment>
<keyword evidence="3" id="KW-1185">Reference proteome</keyword>
<evidence type="ECO:0000313" key="3">
    <source>
        <dbReference type="Proteomes" id="UP000538147"/>
    </source>
</evidence>
<evidence type="ECO:0000313" key="2">
    <source>
        <dbReference type="EMBL" id="MBB6227413.1"/>
    </source>
</evidence>
<evidence type="ECO:0000256" key="1">
    <source>
        <dbReference type="SAM" id="MobiDB-lite"/>
    </source>
</evidence>
<accession>A0A841L8X0</accession>
<dbReference type="Proteomes" id="UP000538147">
    <property type="component" value="Unassembled WGS sequence"/>
</dbReference>
<sequence>MRAGIRDTENEVACKAKAFFLTSLIRSHTAPPPSNGKRRVHGCTPADEGSSAGVKFV</sequence>
<name>A0A841L8X0_9SPHN</name>
<reference evidence="2 3" key="1">
    <citation type="submission" date="2020-08" db="EMBL/GenBank/DDBJ databases">
        <title>Genomic Encyclopedia of Type Strains, Phase IV (KMG-IV): sequencing the most valuable type-strain genomes for metagenomic binning, comparative biology and taxonomic classification.</title>
        <authorList>
            <person name="Goeker M."/>
        </authorList>
    </citation>
    <scope>NUCLEOTIDE SEQUENCE [LARGE SCALE GENOMIC DNA]</scope>
    <source>
        <strain evidence="2 3">DSM 102189</strain>
    </source>
</reference>
<organism evidence="2 3">
    <name type="scientific">Polymorphobacter multimanifer</name>
    <dbReference type="NCBI Taxonomy" id="1070431"/>
    <lineage>
        <taxon>Bacteria</taxon>
        <taxon>Pseudomonadati</taxon>
        <taxon>Pseudomonadota</taxon>
        <taxon>Alphaproteobacteria</taxon>
        <taxon>Sphingomonadales</taxon>
        <taxon>Sphingosinicellaceae</taxon>
        <taxon>Polymorphobacter</taxon>
    </lineage>
</organism>